<dbReference type="STRING" id="40571.SAMN05660733_02984"/>
<dbReference type="AlphaFoldDB" id="A0A1W2DFK6"/>
<protein>
    <submittedName>
        <fullName evidence="2">Probable F420-dependent oxidoreductase, MSMEG_2256 family</fullName>
    </submittedName>
</protein>
<dbReference type="Pfam" id="PF00296">
    <property type="entry name" value="Bac_luciferase"/>
    <property type="match status" value="1"/>
</dbReference>
<proteinExistence type="predicted"/>
<evidence type="ECO:0000313" key="3">
    <source>
        <dbReference type="Proteomes" id="UP000192840"/>
    </source>
</evidence>
<dbReference type="SUPFAM" id="SSF51679">
    <property type="entry name" value="Bacterial luciferase-like"/>
    <property type="match status" value="1"/>
</dbReference>
<keyword evidence="3" id="KW-1185">Reference proteome</keyword>
<dbReference type="InterPro" id="IPR011251">
    <property type="entry name" value="Luciferase-like_dom"/>
</dbReference>
<dbReference type="Proteomes" id="UP000192840">
    <property type="component" value="Unassembled WGS sequence"/>
</dbReference>
<dbReference type="PANTHER" id="PTHR43244">
    <property type="match status" value="1"/>
</dbReference>
<dbReference type="EMBL" id="FWYC01000007">
    <property type="protein sequence ID" value="SMC96310.1"/>
    <property type="molecule type" value="Genomic_DNA"/>
</dbReference>
<dbReference type="eggNOG" id="COG2141">
    <property type="taxonomic scope" value="Bacteria"/>
</dbReference>
<feature type="domain" description="Luciferase-like" evidence="1">
    <location>
        <begin position="10"/>
        <end position="297"/>
    </location>
</feature>
<accession>A0A1W2DFK6</accession>
<dbReference type="OrthoDB" id="3284378at2"/>
<organism evidence="2 3">
    <name type="scientific">Lentzea albidocapillata</name>
    <dbReference type="NCBI Taxonomy" id="40571"/>
    <lineage>
        <taxon>Bacteria</taxon>
        <taxon>Bacillati</taxon>
        <taxon>Actinomycetota</taxon>
        <taxon>Actinomycetes</taxon>
        <taxon>Pseudonocardiales</taxon>
        <taxon>Pseudonocardiaceae</taxon>
        <taxon>Lentzea</taxon>
    </lineage>
</organism>
<evidence type="ECO:0000259" key="1">
    <source>
        <dbReference type="Pfam" id="PF00296"/>
    </source>
</evidence>
<dbReference type="GO" id="GO:0016705">
    <property type="term" value="F:oxidoreductase activity, acting on paired donors, with incorporation or reduction of molecular oxygen"/>
    <property type="evidence" value="ECO:0007669"/>
    <property type="project" value="InterPro"/>
</dbReference>
<dbReference type="InterPro" id="IPR036661">
    <property type="entry name" value="Luciferase-like_sf"/>
</dbReference>
<name>A0A1W2DFK6_9PSEU</name>
<dbReference type="RefSeq" id="WP_030477363.1">
    <property type="nucleotide sequence ID" value="NZ_FWYC01000007.1"/>
</dbReference>
<gene>
    <name evidence="2" type="ORF">SAMN05660733_02984</name>
</gene>
<reference evidence="3" key="1">
    <citation type="submission" date="2017-04" db="EMBL/GenBank/DDBJ databases">
        <authorList>
            <person name="Varghese N."/>
            <person name="Submissions S."/>
        </authorList>
    </citation>
    <scope>NUCLEOTIDE SEQUENCE [LARGE SCALE GENOMIC DNA]</scope>
    <source>
        <strain evidence="3">DSM 44073</strain>
    </source>
</reference>
<dbReference type="PANTHER" id="PTHR43244:SF2">
    <property type="entry name" value="CONSERVED HYPOTHETICAL ALANINE AND PROLINE-RICH PROTEIN"/>
    <property type="match status" value="1"/>
</dbReference>
<evidence type="ECO:0000313" key="2">
    <source>
        <dbReference type="EMBL" id="SMC96310.1"/>
    </source>
</evidence>
<dbReference type="Gene3D" id="3.20.20.30">
    <property type="entry name" value="Luciferase-like domain"/>
    <property type="match status" value="1"/>
</dbReference>
<dbReference type="InterPro" id="IPR050564">
    <property type="entry name" value="F420-G6PD/mer"/>
</dbReference>
<sequence length="341" mass="36930">MELVTTLPADTHLADVRQAVHRVERLGFDTVHIPETVHDSLSVALLALEHSSRLTVRTSMTLAFPRSPMITAYAAWDLARFSGGRFQLGLATQVRGNIVGRFSMPWSAPAERLADYVHALRAIFHSFEHATPLFHEGSHYRFDRLQPYFNPGPSGVAAPPIWTGGVNRRMCEVAGAVADGFVTHATNSHPAYLDAEILPALAAGAAGRDHAPKVVVVSKCVTGVDDAALAAARDAARAEMAFLYSTPAYRPTLALLGHEQLGERLSALVRDDRWTDLPAVLTDRALTDLVPHGSYAELPGVLADWYGGRCHGLAIGLPLDQRHDDAFARMLGDVREIPTAG</sequence>